<dbReference type="GO" id="GO:0008893">
    <property type="term" value="F:guanosine-3',5'-bis(diphosphate) 3'-diphosphatase activity"/>
    <property type="evidence" value="ECO:0007669"/>
    <property type="project" value="TreeGrafter"/>
</dbReference>
<comment type="similarity">
    <text evidence="4">Belongs to the Nudix hydrolase family. RppH subfamily.</text>
</comment>
<evidence type="ECO:0000256" key="4">
    <source>
        <dbReference type="HAMAP-Rule" id="MF_00298"/>
    </source>
</evidence>
<dbReference type="InterPro" id="IPR020476">
    <property type="entry name" value="Nudix_hydrolase"/>
</dbReference>
<evidence type="ECO:0000259" key="5">
    <source>
        <dbReference type="PROSITE" id="PS51462"/>
    </source>
</evidence>
<comment type="caution">
    <text evidence="6">The sequence shown here is derived from an EMBL/GenBank/DDBJ whole genome shotgun (WGS) entry which is preliminary data.</text>
</comment>
<dbReference type="GO" id="GO:0019693">
    <property type="term" value="P:ribose phosphate metabolic process"/>
    <property type="evidence" value="ECO:0007669"/>
    <property type="project" value="TreeGrafter"/>
</dbReference>
<dbReference type="PANTHER" id="PTHR11839">
    <property type="entry name" value="UDP/ADP-SUGAR PYROPHOSPHATASE"/>
    <property type="match status" value="1"/>
</dbReference>
<dbReference type="EMBL" id="BMKS01000001">
    <property type="protein sequence ID" value="GGG20313.1"/>
    <property type="molecule type" value="Genomic_DNA"/>
</dbReference>
<reference evidence="6 7" key="1">
    <citation type="journal article" date="2014" name="Int. J. Syst. Evol. Microbiol.">
        <title>Complete genome sequence of Corynebacterium casei LMG S-19264T (=DSM 44701T), isolated from a smear-ripened cheese.</title>
        <authorList>
            <consortium name="US DOE Joint Genome Institute (JGI-PGF)"/>
            <person name="Walter F."/>
            <person name="Albersmeier A."/>
            <person name="Kalinowski J."/>
            <person name="Ruckert C."/>
        </authorList>
    </citation>
    <scope>NUCLEOTIDE SEQUENCE [LARGE SCALE GENOMIC DNA]</scope>
    <source>
        <strain evidence="6 7">CGMCC 1.16330</strain>
    </source>
</reference>
<dbReference type="Pfam" id="PF00293">
    <property type="entry name" value="NUDIX"/>
    <property type="match status" value="1"/>
</dbReference>
<proteinExistence type="inferred from homology"/>
<dbReference type="GO" id="GO:0034432">
    <property type="term" value="F:bis(5'-adenosyl)-pentaphosphatase activity"/>
    <property type="evidence" value="ECO:0007669"/>
    <property type="project" value="TreeGrafter"/>
</dbReference>
<dbReference type="Gene3D" id="3.90.79.10">
    <property type="entry name" value="Nucleoside Triphosphate Pyrophosphohydrolase"/>
    <property type="match status" value="1"/>
</dbReference>
<dbReference type="PANTHER" id="PTHR11839:SF22">
    <property type="entry name" value="NUDIX HYDROLASE 26, CHLOROPLASTIC"/>
    <property type="match status" value="1"/>
</dbReference>
<dbReference type="InterPro" id="IPR000086">
    <property type="entry name" value="NUDIX_hydrolase_dom"/>
</dbReference>
<gene>
    <name evidence="4 6" type="primary">rppH</name>
    <name evidence="4" type="synonym">nudH</name>
    <name evidence="6" type="ORF">GCM10010964_05660</name>
</gene>
<dbReference type="InterPro" id="IPR022927">
    <property type="entry name" value="RppH"/>
</dbReference>
<sequence>MTRDLPYRDNVGAVLFNRDGLVLVARRADLPNAEGAAGGWQLPQGGMDPGEDPRVAVLRELAEEIGTDKAEILAEHDTWLTYDLPPELVGKALGGRYRGQRQRWFALRFLGEDSDIRLDADPHPEFDAWRWVPIEELPGLAVNFKRPIYEELVRAFARFARRGAQAG</sequence>
<dbReference type="NCBIfam" id="NF001938">
    <property type="entry name" value="PRK00714.1-5"/>
    <property type="match status" value="1"/>
</dbReference>
<keyword evidence="7" id="KW-1185">Reference proteome</keyword>
<dbReference type="Proteomes" id="UP000597507">
    <property type="component" value="Unassembled WGS sequence"/>
</dbReference>
<dbReference type="NCBIfam" id="NF001936">
    <property type="entry name" value="PRK00714.1-3"/>
    <property type="match status" value="1"/>
</dbReference>
<keyword evidence="3 4" id="KW-0378">Hydrolase</keyword>
<comment type="function">
    <text evidence="4">Accelerates the degradation of transcripts by removing pyrophosphate from the 5'-end of triphosphorylated RNA, leading to a more labile monophosphorylated state that can stimulate subsequent ribonuclease cleavage.</text>
</comment>
<dbReference type="InterPro" id="IPR020084">
    <property type="entry name" value="NUDIX_hydrolase_CS"/>
</dbReference>
<evidence type="ECO:0000256" key="3">
    <source>
        <dbReference type="ARBA" id="ARBA00022801"/>
    </source>
</evidence>
<dbReference type="HAMAP" id="MF_00298">
    <property type="entry name" value="Nudix_RppH"/>
    <property type="match status" value="1"/>
</dbReference>
<dbReference type="InterPro" id="IPR015797">
    <property type="entry name" value="NUDIX_hydrolase-like_dom_sf"/>
</dbReference>
<evidence type="ECO:0000313" key="6">
    <source>
        <dbReference type="EMBL" id="GGG20313.1"/>
    </source>
</evidence>
<evidence type="ECO:0000313" key="7">
    <source>
        <dbReference type="Proteomes" id="UP000597507"/>
    </source>
</evidence>
<comment type="cofactor">
    <cofactor evidence="2">
        <name>Mg(2+)</name>
        <dbReference type="ChEBI" id="CHEBI:18420"/>
    </cofactor>
</comment>
<evidence type="ECO:0000256" key="1">
    <source>
        <dbReference type="ARBA" id="ARBA00001936"/>
    </source>
</evidence>
<name>A0A8J2Z7Y3_9PROT</name>
<dbReference type="SUPFAM" id="SSF55811">
    <property type="entry name" value="Nudix"/>
    <property type="match status" value="1"/>
</dbReference>
<dbReference type="CDD" id="cd03671">
    <property type="entry name" value="NUDIX_Ap4A_hydrolase_plant_like"/>
    <property type="match status" value="1"/>
</dbReference>
<dbReference type="EC" id="3.6.1.-" evidence="4"/>
<dbReference type="PROSITE" id="PS00893">
    <property type="entry name" value="NUDIX_BOX"/>
    <property type="match status" value="1"/>
</dbReference>
<comment type="cofactor">
    <cofactor evidence="1">
        <name>Mn(2+)</name>
        <dbReference type="ChEBI" id="CHEBI:29035"/>
    </cofactor>
</comment>
<dbReference type="PRINTS" id="PR00502">
    <property type="entry name" value="NUDIXFAMILY"/>
</dbReference>
<dbReference type="PROSITE" id="PS51462">
    <property type="entry name" value="NUDIX"/>
    <property type="match status" value="1"/>
</dbReference>
<dbReference type="AlphaFoldDB" id="A0A8J2Z7Y3"/>
<evidence type="ECO:0000256" key="2">
    <source>
        <dbReference type="ARBA" id="ARBA00001946"/>
    </source>
</evidence>
<dbReference type="GO" id="GO:0006753">
    <property type="term" value="P:nucleoside phosphate metabolic process"/>
    <property type="evidence" value="ECO:0007669"/>
    <property type="project" value="TreeGrafter"/>
</dbReference>
<comment type="cofactor">
    <cofactor evidence="4">
        <name>a divalent metal cation</name>
        <dbReference type="ChEBI" id="CHEBI:60240"/>
    </cofactor>
</comment>
<feature type="short sequence motif" description="Nudix box" evidence="4">
    <location>
        <begin position="45"/>
        <end position="66"/>
    </location>
</feature>
<protein>
    <recommendedName>
        <fullName evidence="4">RNA pyrophosphohydrolase</fullName>
        <ecNumber evidence="4">3.6.1.-</ecNumber>
    </recommendedName>
    <alternativeName>
        <fullName evidence="4">(Di)nucleoside polyphosphate hydrolase</fullName>
    </alternativeName>
</protein>
<organism evidence="6 7">
    <name type="scientific">Caldovatus sediminis</name>
    <dbReference type="NCBI Taxonomy" id="2041189"/>
    <lineage>
        <taxon>Bacteria</taxon>
        <taxon>Pseudomonadati</taxon>
        <taxon>Pseudomonadota</taxon>
        <taxon>Alphaproteobacteria</taxon>
        <taxon>Acetobacterales</taxon>
        <taxon>Roseomonadaceae</taxon>
        <taxon>Caldovatus</taxon>
    </lineage>
</organism>
<feature type="domain" description="Nudix hydrolase" evidence="5">
    <location>
        <begin position="6"/>
        <end position="154"/>
    </location>
</feature>
<accession>A0A8J2Z7Y3</accession>
<dbReference type="RefSeq" id="WP_188898186.1">
    <property type="nucleotide sequence ID" value="NZ_BMKS01000001.1"/>
</dbReference>